<dbReference type="RefSeq" id="WP_187564083.1">
    <property type="nucleotide sequence ID" value="NZ_JACGWS010000016.1"/>
</dbReference>
<evidence type="ECO:0000313" key="1">
    <source>
        <dbReference type="EMBL" id="MBC8757038.1"/>
    </source>
</evidence>
<dbReference type="SUPFAM" id="SSF48239">
    <property type="entry name" value="Terpenoid cyclases/Protein prenyltransferases"/>
    <property type="match status" value="1"/>
</dbReference>
<accession>A0ABR7QEW6</accession>
<proteinExistence type="predicted"/>
<organism evidence="1 2">
    <name type="scientific">Kordia aestuariivivens</name>
    <dbReference type="NCBI Taxonomy" id="2759037"/>
    <lineage>
        <taxon>Bacteria</taxon>
        <taxon>Pseudomonadati</taxon>
        <taxon>Bacteroidota</taxon>
        <taxon>Flavobacteriia</taxon>
        <taxon>Flavobacteriales</taxon>
        <taxon>Flavobacteriaceae</taxon>
        <taxon>Kordia</taxon>
    </lineage>
</organism>
<comment type="caution">
    <text evidence="1">The sequence shown here is derived from an EMBL/GenBank/DDBJ whole genome shotgun (WGS) entry which is preliminary data.</text>
</comment>
<keyword evidence="2" id="KW-1185">Reference proteome</keyword>
<reference evidence="1 2" key="1">
    <citation type="submission" date="2020-07" db="EMBL/GenBank/DDBJ databases">
        <title>Description of Kordia aestuariivivens sp. nov., isolated from a tidal flat.</title>
        <authorList>
            <person name="Park S."/>
            <person name="Yoon J.-H."/>
        </authorList>
    </citation>
    <scope>NUCLEOTIDE SEQUENCE [LARGE SCALE GENOMIC DNA]</scope>
    <source>
        <strain evidence="1 2">YSTF-M3</strain>
    </source>
</reference>
<protein>
    <recommendedName>
        <fullName evidence="3">Squalene cyclase C-terminal domain-containing protein</fullName>
    </recommendedName>
</protein>
<evidence type="ECO:0000313" key="2">
    <source>
        <dbReference type="Proteomes" id="UP000619238"/>
    </source>
</evidence>
<dbReference type="Proteomes" id="UP000619238">
    <property type="component" value="Unassembled WGS sequence"/>
</dbReference>
<dbReference type="EMBL" id="JACGWS010000016">
    <property type="protein sequence ID" value="MBC8757038.1"/>
    <property type="molecule type" value="Genomic_DNA"/>
</dbReference>
<name>A0ABR7QEW6_9FLAO</name>
<gene>
    <name evidence="1" type="ORF">H2O64_20365</name>
</gene>
<dbReference type="InterPro" id="IPR008930">
    <property type="entry name" value="Terpenoid_cyclase/PrenylTrfase"/>
</dbReference>
<dbReference type="Gene3D" id="1.50.10.20">
    <property type="match status" value="1"/>
</dbReference>
<evidence type="ECO:0008006" key="3">
    <source>
        <dbReference type="Google" id="ProtNLM"/>
    </source>
</evidence>
<sequence>MKEILSLRNEVNTLLNLAHSYSENTKEINLLGEILLDFDKNSARLGGVSELNNDGSPLQLCLSSNAKKVKMRLIADPACEIFQPKLRIAASKKILEETLVQTKTTSLKAYCDYLFHEVLHYDTVSQLNDFYRGACWIGASPDQPGIALYLDTKPLGIEGGWDMSEKWLAKVLPDASESLKIVQILRKYAVTASIGLEALTPQLGRAKIYFRLTAPTLLRNLGTNPLNTPQINNFLTKVIANQSMSLSGTVFSIGFDLSTGDLEDAKIDLCGHCITKSNAEWITVINELTKENGLQKIDLEKSLLDNQNEVAFLGMGVSSSNATRINVYLKPKWPVNFESSSANFNDYTQTKLQRAIQYLIDIQNENGSWGDYYLPVGTSIGWITAYVGYALAEIGHIPGFQKAMEAANKAADWLENYRDYEKGWGYNSTTGADADSTAWTLRLLKLLKRSTQSKDEEFLMSYWKPSGGFSTYTEPDHWADAHPCVTPVAYMALSTKNQELLYPELIQYLKNSAPNNGQWPNYWWKNNLYSTYHYLELFKKLELSENEFYQNIEYPSNRETVFEQALKIGSMQLRNMDATADIKNILHTQLLDGRFPGGFNLRVTDPSCEKPWENPKGKLYCDYASTITTATVIKVLKLMIYD</sequence>